<proteinExistence type="predicted"/>
<feature type="chain" id="PRO_5012035765" description="Secreted protein" evidence="1">
    <location>
        <begin position="23"/>
        <end position="85"/>
    </location>
</feature>
<accession>A0A212PW33</accession>
<protein>
    <recommendedName>
        <fullName evidence="4">Secreted protein</fullName>
    </recommendedName>
</protein>
<name>A0A212PW33_RHOAC</name>
<gene>
    <name evidence="2" type="ORF">SAMN06265338_10132</name>
</gene>
<dbReference type="EMBL" id="FYDG01000001">
    <property type="protein sequence ID" value="SNB51072.1"/>
    <property type="molecule type" value="Genomic_DNA"/>
</dbReference>
<keyword evidence="3" id="KW-1185">Reference proteome</keyword>
<dbReference type="OrthoDB" id="8457023at2"/>
<evidence type="ECO:0000313" key="2">
    <source>
        <dbReference type="EMBL" id="SNB51072.1"/>
    </source>
</evidence>
<dbReference type="RefSeq" id="WP_141098297.1">
    <property type="nucleotide sequence ID" value="NZ_FYDG01000001.1"/>
</dbReference>
<feature type="signal peptide" evidence="1">
    <location>
        <begin position="1"/>
        <end position="22"/>
    </location>
</feature>
<evidence type="ECO:0000313" key="3">
    <source>
        <dbReference type="Proteomes" id="UP000198418"/>
    </source>
</evidence>
<evidence type="ECO:0000256" key="1">
    <source>
        <dbReference type="SAM" id="SignalP"/>
    </source>
</evidence>
<keyword evidence="1" id="KW-0732">Signal</keyword>
<dbReference type="AlphaFoldDB" id="A0A212PW33"/>
<reference evidence="3" key="1">
    <citation type="submission" date="2017-06" db="EMBL/GenBank/DDBJ databases">
        <authorList>
            <person name="Varghese N."/>
            <person name="Submissions S."/>
        </authorList>
    </citation>
    <scope>NUCLEOTIDE SEQUENCE [LARGE SCALE GENOMIC DNA]</scope>
    <source>
        <strain evidence="3">DSM 137</strain>
    </source>
</reference>
<organism evidence="2 3">
    <name type="scientific">Rhodoblastus acidophilus</name>
    <name type="common">Rhodopseudomonas acidophila</name>
    <dbReference type="NCBI Taxonomy" id="1074"/>
    <lineage>
        <taxon>Bacteria</taxon>
        <taxon>Pseudomonadati</taxon>
        <taxon>Pseudomonadota</taxon>
        <taxon>Alphaproteobacteria</taxon>
        <taxon>Hyphomicrobiales</taxon>
        <taxon>Rhodoblastaceae</taxon>
        <taxon>Rhodoblastus</taxon>
    </lineage>
</organism>
<evidence type="ECO:0008006" key="4">
    <source>
        <dbReference type="Google" id="ProtNLM"/>
    </source>
</evidence>
<sequence>MSRSSLALFAILTFSVASQARADESFLPDASGRLTRADHVQSCERNKWACSQQFGPSSEVLHELAHCRIKYDQCLNRGDGASTFH</sequence>
<dbReference type="Proteomes" id="UP000198418">
    <property type="component" value="Unassembled WGS sequence"/>
</dbReference>